<dbReference type="Proteomes" id="UP001189429">
    <property type="component" value="Unassembled WGS sequence"/>
</dbReference>
<keyword evidence="4" id="KW-1185">Reference proteome</keyword>
<accession>A0ABN9QCZ8</accession>
<gene>
    <name evidence="3" type="ORF">PCOR1329_LOCUS10089</name>
</gene>
<evidence type="ECO:0000256" key="2">
    <source>
        <dbReference type="SAM" id="Phobius"/>
    </source>
</evidence>
<feature type="transmembrane region" description="Helical" evidence="2">
    <location>
        <begin position="82"/>
        <end position="107"/>
    </location>
</feature>
<feature type="region of interest" description="Disordered" evidence="1">
    <location>
        <begin position="1"/>
        <end position="27"/>
    </location>
</feature>
<evidence type="ECO:0000313" key="3">
    <source>
        <dbReference type="EMBL" id="CAK0802635.1"/>
    </source>
</evidence>
<comment type="caution">
    <text evidence="3">The sequence shown here is derived from an EMBL/GenBank/DDBJ whole genome shotgun (WGS) entry which is preliminary data.</text>
</comment>
<keyword evidence="2" id="KW-1133">Transmembrane helix</keyword>
<feature type="compositionally biased region" description="Low complexity" evidence="1">
    <location>
        <begin position="1"/>
        <end position="25"/>
    </location>
</feature>
<name>A0ABN9QCZ8_9DINO</name>
<organism evidence="3 4">
    <name type="scientific">Prorocentrum cordatum</name>
    <dbReference type="NCBI Taxonomy" id="2364126"/>
    <lineage>
        <taxon>Eukaryota</taxon>
        <taxon>Sar</taxon>
        <taxon>Alveolata</taxon>
        <taxon>Dinophyceae</taxon>
        <taxon>Prorocentrales</taxon>
        <taxon>Prorocentraceae</taxon>
        <taxon>Prorocentrum</taxon>
    </lineage>
</organism>
<sequence>MMDDGPPAAEAAPGPAGSPRGAPGPLRSNRRTALANGTIVFALVLFGSSAPLLDSAVTLDGVAFCRHQLGIWQVLERVGAHAGGFVAVVLALVVVVLPLAVAALGYLGTLRAGDDWLLRLGAALAPCICTEGDVHAVALVVFLFTAQEETTSERRSPRVPSRA</sequence>
<protein>
    <submittedName>
        <fullName evidence="3">Uncharacterized protein</fullName>
    </submittedName>
</protein>
<keyword evidence="2" id="KW-0812">Transmembrane</keyword>
<evidence type="ECO:0000313" key="4">
    <source>
        <dbReference type="Proteomes" id="UP001189429"/>
    </source>
</evidence>
<dbReference type="EMBL" id="CAUYUJ010002847">
    <property type="protein sequence ID" value="CAK0802635.1"/>
    <property type="molecule type" value="Genomic_DNA"/>
</dbReference>
<evidence type="ECO:0000256" key="1">
    <source>
        <dbReference type="SAM" id="MobiDB-lite"/>
    </source>
</evidence>
<keyword evidence="2" id="KW-0472">Membrane</keyword>
<reference evidence="3" key="1">
    <citation type="submission" date="2023-10" db="EMBL/GenBank/DDBJ databases">
        <authorList>
            <person name="Chen Y."/>
            <person name="Shah S."/>
            <person name="Dougan E. K."/>
            <person name="Thang M."/>
            <person name="Chan C."/>
        </authorList>
    </citation>
    <scope>NUCLEOTIDE SEQUENCE [LARGE SCALE GENOMIC DNA]</scope>
</reference>
<proteinExistence type="predicted"/>